<name>A0ABT1QMV9_9GAMM</name>
<dbReference type="Gene3D" id="1.20.120.450">
    <property type="entry name" value="dinb family like domain"/>
    <property type="match status" value="1"/>
</dbReference>
<evidence type="ECO:0000313" key="1">
    <source>
        <dbReference type="EMBL" id="MCQ4163843.1"/>
    </source>
</evidence>
<dbReference type="RefSeq" id="WP_255911470.1">
    <property type="nucleotide sequence ID" value="NZ_JANFQO010000003.1"/>
</dbReference>
<reference evidence="1" key="1">
    <citation type="submission" date="2022-07" db="EMBL/GenBank/DDBJ databases">
        <title>Tahibacter sp., a new gammaproteobacterium isolated from the silt sample collected at pig farm.</title>
        <authorList>
            <person name="Chen H."/>
        </authorList>
    </citation>
    <scope>NUCLEOTIDE SEQUENCE</scope>
    <source>
        <strain evidence="1">P2K</strain>
    </source>
</reference>
<gene>
    <name evidence="1" type="ORF">NM961_03880</name>
</gene>
<proteinExistence type="predicted"/>
<comment type="caution">
    <text evidence="1">The sequence shown here is derived from an EMBL/GenBank/DDBJ whole genome shotgun (WGS) entry which is preliminary data.</text>
</comment>
<dbReference type="Proteomes" id="UP001165498">
    <property type="component" value="Unassembled WGS sequence"/>
</dbReference>
<protein>
    <submittedName>
        <fullName evidence="1">DUF1993 domain-containing protein</fullName>
    </submittedName>
</protein>
<sequence>MSLTVFDTVKVTVNRNLGVLDTLLEKAAASAAARNFDVSVLLNARLAPDMFALTRQVQLASDFAKGMAARLCGVAPPSFEDVETTLDELRQRIRRTLDFVNSLDAAAFAGAETREIRIPTRSEELHFQGQDYLLGFALPNFYFHLSAVYMILRHNGVELGKRDFLGVPNPR</sequence>
<dbReference type="Pfam" id="PF09351">
    <property type="entry name" value="DUF1993"/>
    <property type="match status" value="1"/>
</dbReference>
<dbReference type="InterPro" id="IPR018531">
    <property type="entry name" value="DUF1993"/>
</dbReference>
<organism evidence="1 2">
    <name type="scientific">Tahibacter harae</name>
    <dbReference type="NCBI Taxonomy" id="2963937"/>
    <lineage>
        <taxon>Bacteria</taxon>
        <taxon>Pseudomonadati</taxon>
        <taxon>Pseudomonadota</taxon>
        <taxon>Gammaproteobacteria</taxon>
        <taxon>Lysobacterales</taxon>
        <taxon>Rhodanobacteraceae</taxon>
        <taxon>Tahibacter</taxon>
    </lineage>
</organism>
<accession>A0ABT1QMV9</accession>
<keyword evidence="2" id="KW-1185">Reference proteome</keyword>
<dbReference type="SUPFAM" id="SSF109854">
    <property type="entry name" value="DinB/YfiT-like putative metalloenzymes"/>
    <property type="match status" value="1"/>
</dbReference>
<dbReference type="PANTHER" id="PTHR36922">
    <property type="entry name" value="BLL2446 PROTEIN"/>
    <property type="match status" value="1"/>
</dbReference>
<dbReference type="InterPro" id="IPR034660">
    <property type="entry name" value="DinB/YfiT-like"/>
</dbReference>
<evidence type="ECO:0000313" key="2">
    <source>
        <dbReference type="Proteomes" id="UP001165498"/>
    </source>
</evidence>
<dbReference type="PANTHER" id="PTHR36922:SF1">
    <property type="entry name" value="DUF1993 DOMAIN-CONTAINING PROTEIN"/>
    <property type="match status" value="1"/>
</dbReference>
<dbReference type="EMBL" id="JANFQO010000003">
    <property type="protein sequence ID" value="MCQ4163843.1"/>
    <property type="molecule type" value="Genomic_DNA"/>
</dbReference>